<dbReference type="AlphaFoldDB" id="A0A9P1G940"/>
<protein>
    <submittedName>
        <fullName evidence="2">Uncharacterized protein</fullName>
    </submittedName>
</protein>
<dbReference type="EMBL" id="CAMXCT010003643">
    <property type="protein sequence ID" value="CAI4005515.1"/>
    <property type="molecule type" value="Genomic_DNA"/>
</dbReference>
<gene>
    <name evidence="2" type="ORF">C1SCF055_LOCUS31231</name>
</gene>
<comment type="caution">
    <text evidence="2">The sequence shown here is derived from an EMBL/GenBank/DDBJ whole genome shotgun (WGS) entry which is preliminary data.</text>
</comment>
<keyword evidence="4" id="KW-1185">Reference proteome</keyword>
<organism evidence="2">
    <name type="scientific">Cladocopium goreaui</name>
    <dbReference type="NCBI Taxonomy" id="2562237"/>
    <lineage>
        <taxon>Eukaryota</taxon>
        <taxon>Sar</taxon>
        <taxon>Alveolata</taxon>
        <taxon>Dinophyceae</taxon>
        <taxon>Suessiales</taxon>
        <taxon>Symbiodiniaceae</taxon>
        <taxon>Cladocopium</taxon>
    </lineage>
</organism>
<dbReference type="EMBL" id="CAMXCT020003643">
    <property type="protein sequence ID" value="CAL1158890.1"/>
    <property type="molecule type" value="Genomic_DNA"/>
</dbReference>
<feature type="region of interest" description="Disordered" evidence="1">
    <location>
        <begin position="306"/>
        <end position="345"/>
    </location>
</feature>
<reference evidence="2" key="1">
    <citation type="submission" date="2022-10" db="EMBL/GenBank/DDBJ databases">
        <authorList>
            <person name="Chen Y."/>
            <person name="Dougan E. K."/>
            <person name="Chan C."/>
            <person name="Rhodes N."/>
            <person name="Thang M."/>
        </authorList>
    </citation>
    <scope>NUCLEOTIDE SEQUENCE</scope>
</reference>
<dbReference type="EMBL" id="CAMXCT030003643">
    <property type="protein sequence ID" value="CAL4792827.1"/>
    <property type="molecule type" value="Genomic_DNA"/>
</dbReference>
<evidence type="ECO:0000313" key="3">
    <source>
        <dbReference type="EMBL" id="CAL1158890.1"/>
    </source>
</evidence>
<evidence type="ECO:0000313" key="4">
    <source>
        <dbReference type="Proteomes" id="UP001152797"/>
    </source>
</evidence>
<name>A0A9P1G940_9DINO</name>
<evidence type="ECO:0000256" key="1">
    <source>
        <dbReference type="SAM" id="MobiDB-lite"/>
    </source>
</evidence>
<feature type="region of interest" description="Disordered" evidence="1">
    <location>
        <begin position="1"/>
        <end position="138"/>
    </location>
</feature>
<sequence length="345" mass="37136">MAPKAKAKGTAEHGNQGPEGWQGPTIFLSRMGSVDGNYLEQDPTTDVQGDANAESARGRQYRETQGTGRRIVVQSQADDRGAGGASKERHKKLDSLDLLPSKGEREPLHVPKLLRSRSSPPKAPSGPSTFGSSKEDNETVAGWVEHDTKIRNAMPLNPTAEDLSCEKALPLHPAAEAALSRGKKRRGVKRYAGIGAQSSRVDQVVFGRDLDFTTTGDDSDLKAYEGSAGLPSHFHMKAGGVKKIETPKDSALIHTPLGVTAEAKQEENRRKEFRRPATAYVAQGWPKNFVMGLASHPALSPFHSPGMAEVFGHDEGGPMEDPARSPIHHGAAGARPFRSPKVRPQ</sequence>
<dbReference type="Proteomes" id="UP001152797">
    <property type="component" value="Unassembled WGS sequence"/>
</dbReference>
<feature type="non-terminal residue" evidence="2">
    <location>
        <position position="1"/>
    </location>
</feature>
<dbReference type="OrthoDB" id="441051at2759"/>
<evidence type="ECO:0000313" key="2">
    <source>
        <dbReference type="EMBL" id="CAI4005515.1"/>
    </source>
</evidence>
<proteinExistence type="predicted"/>
<reference evidence="3" key="2">
    <citation type="submission" date="2024-04" db="EMBL/GenBank/DDBJ databases">
        <authorList>
            <person name="Chen Y."/>
            <person name="Shah S."/>
            <person name="Dougan E. K."/>
            <person name="Thang M."/>
            <person name="Chan C."/>
        </authorList>
    </citation>
    <scope>NUCLEOTIDE SEQUENCE [LARGE SCALE GENOMIC DNA]</scope>
</reference>
<accession>A0A9P1G940</accession>